<dbReference type="PROSITE" id="PS00216">
    <property type="entry name" value="SUGAR_TRANSPORT_1"/>
    <property type="match status" value="1"/>
</dbReference>
<dbReference type="GO" id="GO:0005886">
    <property type="term" value="C:plasma membrane"/>
    <property type="evidence" value="ECO:0007669"/>
    <property type="project" value="TreeGrafter"/>
</dbReference>
<dbReference type="EMBL" id="CP000272">
    <property type="protein sequence ID" value="ABE36789.1"/>
    <property type="molecule type" value="Genomic_DNA"/>
</dbReference>
<feature type="transmembrane region" description="Helical" evidence="5">
    <location>
        <begin position="79"/>
        <end position="102"/>
    </location>
</feature>
<keyword evidence="2 5" id="KW-0812">Transmembrane</keyword>
<proteinExistence type="predicted"/>
<dbReference type="PROSITE" id="PS50850">
    <property type="entry name" value="MFS"/>
    <property type="match status" value="1"/>
</dbReference>
<gene>
    <name evidence="7" type="ORF">Bxe_C0914</name>
</gene>
<feature type="transmembrane region" description="Helical" evidence="5">
    <location>
        <begin position="242"/>
        <end position="263"/>
    </location>
</feature>
<feature type="transmembrane region" description="Helical" evidence="5">
    <location>
        <begin position="378"/>
        <end position="396"/>
    </location>
</feature>
<feature type="domain" description="Major facilitator superfamily (MFS) profile" evidence="6">
    <location>
        <begin position="13"/>
        <end position="425"/>
    </location>
</feature>
<dbReference type="Gene3D" id="1.20.1250.20">
    <property type="entry name" value="MFS general substrate transporter like domains"/>
    <property type="match status" value="1"/>
</dbReference>
<dbReference type="GO" id="GO:0046943">
    <property type="term" value="F:carboxylic acid transmembrane transporter activity"/>
    <property type="evidence" value="ECO:0007669"/>
    <property type="project" value="TreeGrafter"/>
</dbReference>
<dbReference type="CDD" id="cd17316">
    <property type="entry name" value="MFS_SV2_like"/>
    <property type="match status" value="1"/>
</dbReference>
<dbReference type="InterPro" id="IPR005829">
    <property type="entry name" value="Sugar_transporter_CS"/>
</dbReference>
<evidence type="ECO:0000313" key="8">
    <source>
        <dbReference type="Proteomes" id="UP000001817"/>
    </source>
</evidence>
<feature type="transmembrane region" description="Helical" evidence="5">
    <location>
        <begin position="21"/>
        <end position="43"/>
    </location>
</feature>
<evidence type="ECO:0000259" key="6">
    <source>
        <dbReference type="PROSITE" id="PS50850"/>
    </source>
</evidence>
<accession>Q13GK0</accession>
<keyword evidence="3 5" id="KW-1133">Transmembrane helix</keyword>
<dbReference type="Proteomes" id="UP000001817">
    <property type="component" value="Chromosome 3"/>
</dbReference>
<feature type="transmembrane region" description="Helical" evidence="5">
    <location>
        <begin position="337"/>
        <end position="358"/>
    </location>
</feature>
<dbReference type="InterPro" id="IPR020846">
    <property type="entry name" value="MFS_dom"/>
</dbReference>
<organism evidence="7 8">
    <name type="scientific">Paraburkholderia xenovorans (strain LB400)</name>
    <dbReference type="NCBI Taxonomy" id="266265"/>
    <lineage>
        <taxon>Bacteria</taxon>
        <taxon>Pseudomonadati</taxon>
        <taxon>Pseudomonadota</taxon>
        <taxon>Betaproteobacteria</taxon>
        <taxon>Burkholderiales</taxon>
        <taxon>Burkholderiaceae</taxon>
        <taxon>Paraburkholderia</taxon>
    </lineage>
</organism>
<evidence type="ECO:0000256" key="1">
    <source>
        <dbReference type="ARBA" id="ARBA00004141"/>
    </source>
</evidence>
<dbReference type="SUPFAM" id="SSF103473">
    <property type="entry name" value="MFS general substrate transporter"/>
    <property type="match status" value="1"/>
</dbReference>
<name>Q13GK0_PARXL</name>
<feature type="transmembrane region" description="Helical" evidence="5">
    <location>
        <begin position="138"/>
        <end position="159"/>
    </location>
</feature>
<evidence type="ECO:0000256" key="5">
    <source>
        <dbReference type="SAM" id="Phobius"/>
    </source>
</evidence>
<keyword evidence="4 5" id="KW-0472">Membrane</keyword>
<evidence type="ECO:0000313" key="7">
    <source>
        <dbReference type="EMBL" id="ABE36789.1"/>
    </source>
</evidence>
<sequence>MERIPPGRWFRKLRLTMGMATFFDAFDSLAIAAALPALSAIWHLKPTDMGVLISVGYAGQLLGALVLGRLAEARGRTNAALISVAIFTLFSALCALAPSYTWLCACRFLQGVGLGGEVPIAAAYINEFSRAKGRGRSFVLYEASFTLGLVFSSLVGAWIVPQMGWRVLLALGAVPAVIILWARRSLPESPRWLAEHGRLAEADEVVSRIERSVEEEGKTLPPPAKAVPRPAMARTRILTRTSLVRSLSVWAMWFACYFLSYGVGTWAPTILRTALHLPLQQALLFSFVLQTLYLCGTLGTAVLVDRLGRKIYFRVAFAGVSIALFCAYSMAGNEIALMALIAGAFVFNAAISVTLYLYTPEIYPTTVRAKGSAFATSFARLASITSPLAIGAIMQHAEFSQIFLMLGLVALVIGGSGALFVTETRNRVLEDIPQ</sequence>
<feature type="transmembrane region" description="Helical" evidence="5">
    <location>
        <begin position="402"/>
        <end position="421"/>
    </location>
</feature>
<dbReference type="PROSITE" id="PS00217">
    <property type="entry name" value="SUGAR_TRANSPORT_2"/>
    <property type="match status" value="1"/>
</dbReference>
<keyword evidence="8" id="KW-1185">Reference proteome</keyword>
<dbReference type="eggNOG" id="COG0477">
    <property type="taxonomic scope" value="Bacteria"/>
</dbReference>
<dbReference type="PANTHER" id="PTHR23508">
    <property type="entry name" value="CARBOXYLIC ACID TRANSPORTER PROTEIN HOMOLOG"/>
    <property type="match status" value="1"/>
</dbReference>
<dbReference type="AlphaFoldDB" id="Q13GK0"/>
<feature type="transmembrane region" description="Helical" evidence="5">
    <location>
        <begin position="283"/>
        <end position="304"/>
    </location>
</feature>
<evidence type="ECO:0000256" key="2">
    <source>
        <dbReference type="ARBA" id="ARBA00022692"/>
    </source>
</evidence>
<dbReference type="InterPro" id="IPR036259">
    <property type="entry name" value="MFS_trans_sf"/>
</dbReference>
<feature type="transmembrane region" description="Helical" evidence="5">
    <location>
        <begin position="108"/>
        <end position="126"/>
    </location>
</feature>
<dbReference type="PANTHER" id="PTHR23508:SF10">
    <property type="entry name" value="CARBOXYLIC ACID TRANSPORTER PROTEIN HOMOLOG"/>
    <property type="match status" value="1"/>
</dbReference>
<dbReference type="KEGG" id="bxe:Bxe_C0914"/>
<feature type="transmembrane region" description="Helical" evidence="5">
    <location>
        <begin position="165"/>
        <end position="182"/>
    </location>
</feature>
<protein>
    <submittedName>
        <fullName evidence="7">Major facilitator superfamily (MFS) transporter</fullName>
    </submittedName>
</protein>
<evidence type="ECO:0000256" key="4">
    <source>
        <dbReference type="ARBA" id="ARBA00023136"/>
    </source>
</evidence>
<reference evidence="7 8" key="1">
    <citation type="journal article" date="2006" name="Proc. Natl. Acad. Sci. U.S.A.">
        <title>Burkholderia xenovorans LB400 harbors a multi-replicon, 9.73-Mbp genome shaped for versatility.</title>
        <authorList>
            <person name="Chain P.S."/>
            <person name="Denef V.J."/>
            <person name="Konstantinidis K.T."/>
            <person name="Vergez L.M."/>
            <person name="Agullo L."/>
            <person name="Reyes V.L."/>
            <person name="Hauser L."/>
            <person name="Cordova M."/>
            <person name="Gomez L."/>
            <person name="Gonzalez M."/>
            <person name="Land M."/>
            <person name="Lao V."/>
            <person name="Larimer F."/>
            <person name="LiPuma J.J."/>
            <person name="Mahenthiralingam E."/>
            <person name="Malfatti S.A."/>
            <person name="Marx C.J."/>
            <person name="Parnell J.J."/>
            <person name="Ramette A."/>
            <person name="Richardson P."/>
            <person name="Seeger M."/>
            <person name="Smith D."/>
            <person name="Spilker T."/>
            <person name="Sul W.J."/>
            <person name="Tsoi T.V."/>
            <person name="Ulrich L.E."/>
            <person name="Zhulin I.B."/>
            <person name="Tiedje J.M."/>
        </authorList>
    </citation>
    <scope>NUCLEOTIDE SEQUENCE [LARGE SCALE GENOMIC DNA]</scope>
    <source>
        <strain evidence="7 8">LB400</strain>
    </source>
</reference>
<comment type="subcellular location">
    <subcellularLocation>
        <location evidence="1">Membrane</location>
        <topology evidence="1">Multi-pass membrane protein</topology>
    </subcellularLocation>
</comment>
<feature type="transmembrane region" description="Helical" evidence="5">
    <location>
        <begin position="311"/>
        <end position="331"/>
    </location>
</feature>
<dbReference type="Pfam" id="PF00083">
    <property type="entry name" value="Sugar_tr"/>
    <property type="match status" value="1"/>
</dbReference>
<dbReference type="InterPro" id="IPR005828">
    <property type="entry name" value="MFS_sugar_transport-like"/>
</dbReference>
<evidence type="ECO:0000256" key="3">
    <source>
        <dbReference type="ARBA" id="ARBA00022989"/>
    </source>
</evidence>
<dbReference type="STRING" id="266265.Bxe_C0914"/>
<feature type="transmembrane region" description="Helical" evidence="5">
    <location>
        <begin position="49"/>
        <end position="67"/>
    </location>
</feature>